<dbReference type="PANTHER" id="PTHR30160">
    <property type="entry name" value="TETRAACYLDISACCHARIDE 4'-KINASE-RELATED"/>
    <property type="match status" value="1"/>
</dbReference>
<dbReference type="InterPro" id="IPR002201">
    <property type="entry name" value="Glyco_trans_9"/>
</dbReference>
<dbReference type="PANTHER" id="PTHR30160:SF23">
    <property type="match status" value="1"/>
</dbReference>
<evidence type="ECO:0000256" key="2">
    <source>
        <dbReference type="ARBA" id="ARBA00022679"/>
    </source>
</evidence>
<protein>
    <submittedName>
        <fullName evidence="3">Glycosyltransferase family 9 protein</fullName>
    </submittedName>
</protein>
<dbReference type="Gene3D" id="3.40.50.2000">
    <property type="entry name" value="Glycogen Phosphorylase B"/>
    <property type="match status" value="2"/>
</dbReference>
<keyword evidence="1" id="KW-0328">Glycosyltransferase</keyword>
<evidence type="ECO:0000313" key="4">
    <source>
        <dbReference type="Proteomes" id="UP000739411"/>
    </source>
</evidence>
<proteinExistence type="predicted"/>
<dbReference type="AlphaFoldDB" id="A0A935N249"/>
<reference evidence="3 4" key="1">
    <citation type="submission" date="2020-10" db="EMBL/GenBank/DDBJ databases">
        <title>Connecting structure to function with the recovery of over 1000 high-quality activated sludge metagenome-assembled genomes encoding full-length rRNA genes using long-read sequencing.</title>
        <authorList>
            <person name="Singleton C.M."/>
            <person name="Petriglieri F."/>
            <person name="Kristensen J.M."/>
            <person name="Kirkegaard R.H."/>
            <person name="Michaelsen T.Y."/>
            <person name="Andersen M.H."/>
            <person name="Karst S.M."/>
            <person name="Dueholm M.S."/>
            <person name="Nielsen P.H."/>
            <person name="Albertsen M."/>
        </authorList>
    </citation>
    <scope>NUCLEOTIDE SEQUENCE [LARGE SCALE GENOMIC DNA]</scope>
    <source>
        <strain evidence="3">EsbW_18-Q3-R4-48_BATAC.463</strain>
    </source>
</reference>
<keyword evidence="2" id="KW-0808">Transferase</keyword>
<dbReference type="EMBL" id="JADJMS010000028">
    <property type="protein sequence ID" value="MBK7415940.1"/>
    <property type="molecule type" value="Genomic_DNA"/>
</dbReference>
<name>A0A935N249_9RHOO</name>
<dbReference type="GO" id="GO:0005829">
    <property type="term" value="C:cytosol"/>
    <property type="evidence" value="ECO:0007669"/>
    <property type="project" value="TreeGrafter"/>
</dbReference>
<comment type="caution">
    <text evidence="3">The sequence shown here is derived from an EMBL/GenBank/DDBJ whole genome shotgun (WGS) entry which is preliminary data.</text>
</comment>
<organism evidence="3 4">
    <name type="scientific">Candidatus Dechloromonas phosphorivorans</name>
    <dbReference type="NCBI Taxonomy" id="2899244"/>
    <lineage>
        <taxon>Bacteria</taxon>
        <taxon>Pseudomonadati</taxon>
        <taxon>Pseudomonadota</taxon>
        <taxon>Betaproteobacteria</taxon>
        <taxon>Rhodocyclales</taxon>
        <taxon>Azonexaceae</taxon>
        <taxon>Dechloromonas</taxon>
    </lineage>
</organism>
<dbReference type="SUPFAM" id="SSF53756">
    <property type="entry name" value="UDP-Glycosyltransferase/glycogen phosphorylase"/>
    <property type="match status" value="1"/>
</dbReference>
<gene>
    <name evidence="3" type="ORF">IPJ38_13310</name>
</gene>
<sequence>MKKIFVLIRDKLGDTVIAFQALAAYRAAHPDDEITLMVHAHYLPIFAREKGYRLIPYRSYLQAIIWALWQRATFQHFDVVLVLRGFGEKVAKLAKTLPATQRIHALNRYPEVFENSPAAPDQHSETAQIHIAPAMRGLQVLDAALVCPEKLYLAGLSHYRKTPETVVICPVSDEIRRTLSPEDVSRLIPTIQQRHPGLKLRILVRNSGESGFVSGEFAGAEVLAFGNIEGLLQQLGQAAAYYGSDTGIYHIAAAMDLPSVIFFGPSQPYKVILPAQKTEAVRLEALGQTHCDNKACQTPVCIHRAVANWAGKPAPDTPTPENCPLNPQ</sequence>
<dbReference type="Proteomes" id="UP000739411">
    <property type="component" value="Unassembled WGS sequence"/>
</dbReference>
<evidence type="ECO:0000313" key="3">
    <source>
        <dbReference type="EMBL" id="MBK7415940.1"/>
    </source>
</evidence>
<dbReference type="GO" id="GO:0008713">
    <property type="term" value="F:ADP-heptose-lipopolysaccharide heptosyltransferase activity"/>
    <property type="evidence" value="ECO:0007669"/>
    <property type="project" value="TreeGrafter"/>
</dbReference>
<evidence type="ECO:0000256" key="1">
    <source>
        <dbReference type="ARBA" id="ARBA00022676"/>
    </source>
</evidence>
<dbReference type="InterPro" id="IPR051199">
    <property type="entry name" value="LPS_LOS_Heptosyltrfase"/>
</dbReference>
<accession>A0A935N249</accession>
<dbReference type="Pfam" id="PF01075">
    <property type="entry name" value="Glyco_transf_9"/>
    <property type="match status" value="1"/>
</dbReference>
<dbReference type="GO" id="GO:0009244">
    <property type="term" value="P:lipopolysaccharide core region biosynthetic process"/>
    <property type="evidence" value="ECO:0007669"/>
    <property type="project" value="TreeGrafter"/>
</dbReference>